<dbReference type="Gene3D" id="3.30.720.100">
    <property type="match status" value="1"/>
</dbReference>
<dbReference type="EMBL" id="JAVBVO010000003">
    <property type="protein sequence ID" value="MDZ5759192.1"/>
    <property type="molecule type" value="Genomic_DNA"/>
</dbReference>
<feature type="domain" description="PhnB-like" evidence="1">
    <location>
        <begin position="135"/>
        <end position="248"/>
    </location>
</feature>
<dbReference type="CDD" id="cd06588">
    <property type="entry name" value="PhnB_like"/>
    <property type="match status" value="1"/>
</dbReference>
<protein>
    <submittedName>
        <fullName evidence="2">VOC family protein</fullName>
    </submittedName>
</protein>
<proteinExistence type="predicted"/>
<dbReference type="InterPro" id="IPR029068">
    <property type="entry name" value="Glyas_Bleomycin-R_OHBP_Dase"/>
</dbReference>
<comment type="caution">
    <text evidence="2">The sequence shown here is derived from an EMBL/GenBank/DDBJ whole genome shotgun (WGS) entry which is preliminary data.</text>
</comment>
<dbReference type="AlphaFoldDB" id="A0AAW9K679"/>
<reference evidence="2" key="1">
    <citation type="submission" date="2023-08" db="EMBL/GenBank/DDBJ databases">
        <title>Genomic characterization of piscicolin 126 produced by Carnobacterium maltaromaticum CM22 strain isolated from salmon (Salmo salar).</title>
        <authorList>
            <person name="Gonzalez-Gragera E."/>
            <person name="Garcia-Lopez J.D."/>
            <person name="Teso-Perez C."/>
            <person name="Gimenez-Hernandez I."/>
            <person name="Peralta-Sanchez J.M."/>
            <person name="Valdivia E."/>
            <person name="Montalban-Lopez M."/>
            <person name="Martin-Platero A.M."/>
            <person name="Banos A."/>
            <person name="Martinez-Bueno M."/>
        </authorList>
    </citation>
    <scope>NUCLEOTIDE SEQUENCE</scope>
    <source>
        <strain evidence="2">CM22</strain>
    </source>
</reference>
<organism evidence="2 3">
    <name type="scientific">Carnobacterium maltaromaticum</name>
    <name type="common">Carnobacterium piscicola</name>
    <dbReference type="NCBI Taxonomy" id="2751"/>
    <lineage>
        <taxon>Bacteria</taxon>
        <taxon>Bacillati</taxon>
        <taxon>Bacillota</taxon>
        <taxon>Bacilli</taxon>
        <taxon>Lactobacillales</taxon>
        <taxon>Carnobacteriaceae</taxon>
        <taxon>Carnobacterium</taxon>
    </lineage>
</organism>
<feature type="domain" description="PhnB-like" evidence="1">
    <location>
        <begin position="4"/>
        <end position="126"/>
    </location>
</feature>
<evidence type="ECO:0000313" key="3">
    <source>
        <dbReference type="Proteomes" id="UP001290462"/>
    </source>
</evidence>
<gene>
    <name evidence="2" type="ORF">RAK27_11025</name>
</gene>
<dbReference type="Proteomes" id="UP001290462">
    <property type="component" value="Unassembled WGS sequence"/>
</dbReference>
<dbReference type="Pfam" id="PF06983">
    <property type="entry name" value="3-dmu-9_3-mt"/>
    <property type="match status" value="2"/>
</dbReference>
<dbReference type="InterPro" id="IPR028973">
    <property type="entry name" value="PhnB-like"/>
</dbReference>
<sequence length="290" mass="33041">MENKFAPCLWVDNQVEEMTELYTKVFENGKPLKTLYFLEDAHGKIGDILTQSVQLANQEFILLNGGPEFKATPSISYMITCTSETQLQDLWQELSEGGKLLMNLAIYPGVGQFGWLEDQFGISWQFSLDQSSSSQKITPCFMFSGEQYGNASSAVAEWIEVFQSGEILEHYSNEDSTTKLAKFTLHQQEFMAMDSAVDHDFTFSLANSFYVYCENQKEIDRLWTAITSKGTEMPCGWMGDRFGVAWQTVTRDMDTMLDRKNLTKALAVTQAVYGMMKIDSEELRRIYNEA</sequence>
<dbReference type="SUPFAM" id="SSF54593">
    <property type="entry name" value="Glyoxalase/Bleomycin resistance protein/Dihydroxybiphenyl dioxygenase"/>
    <property type="match status" value="2"/>
</dbReference>
<accession>A0AAW9K679</accession>
<dbReference type="Gene3D" id="3.30.720.110">
    <property type="match status" value="1"/>
</dbReference>
<evidence type="ECO:0000313" key="2">
    <source>
        <dbReference type="EMBL" id="MDZ5759192.1"/>
    </source>
</evidence>
<name>A0AAW9K679_CARML</name>
<dbReference type="RefSeq" id="WP_317943488.1">
    <property type="nucleotide sequence ID" value="NZ_JAVBVO010000003.1"/>
</dbReference>
<dbReference type="PANTHER" id="PTHR33990">
    <property type="entry name" value="PROTEIN YJDN-RELATED"/>
    <property type="match status" value="1"/>
</dbReference>
<dbReference type="Gene3D" id="3.10.180.10">
    <property type="entry name" value="2,3-Dihydroxybiphenyl 1,2-Dioxygenase, domain 1"/>
    <property type="match status" value="1"/>
</dbReference>
<evidence type="ECO:0000259" key="1">
    <source>
        <dbReference type="Pfam" id="PF06983"/>
    </source>
</evidence>